<organism evidence="2 3">
    <name type="scientific">Hortaea werneckii</name>
    <name type="common">Black yeast</name>
    <name type="synonym">Cladosporium werneckii</name>
    <dbReference type="NCBI Taxonomy" id="91943"/>
    <lineage>
        <taxon>Eukaryota</taxon>
        <taxon>Fungi</taxon>
        <taxon>Dikarya</taxon>
        <taxon>Ascomycota</taxon>
        <taxon>Pezizomycotina</taxon>
        <taxon>Dothideomycetes</taxon>
        <taxon>Dothideomycetidae</taxon>
        <taxon>Mycosphaerellales</taxon>
        <taxon>Teratosphaeriaceae</taxon>
        <taxon>Hortaea</taxon>
    </lineage>
</organism>
<gene>
    <name evidence="2" type="ORF">D0859_05495</name>
</gene>
<feature type="compositionally biased region" description="Low complexity" evidence="1">
    <location>
        <begin position="16"/>
        <end position="32"/>
    </location>
</feature>
<comment type="caution">
    <text evidence="2">The sequence shown here is derived from an EMBL/GenBank/DDBJ whole genome shotgun (WGS) entry which is preliminary data.</text>
</comment>
<protein>
    <submittedName>
        <fullName evidence="2">Uncharacterized protein</fullName>
    </submittedName>
</protein>
<reference evidence="2 3" key="1">
    <citation type="journal article" date="2018" name="BMC Genomics">
        <title>Genomic evidence for intraspecific hybridization in a clonal and extremely halotolerant yeast.</title>
        <authorList>
            <person name="Gostincar C."/>
            <person name="Stajich J.E."/>
            <person name="Zupancic J."/>
            <person name="Zalar P."/>
            <person name="Gunde-Cimerman N."/>
        </authorList>
    </citation>
    <scope>NUCLEOTIDE SEQUENCE [LARGE SCALE GENOMIC DNA]</scope>
    <source>
        <strain evidence="2 3">EXF-120</strain>
    </source>
</reference>
<evidence type="ECO:0000313" key="2">
    <source>
        <dbReference type="EMBL" id="RMZ30430.1"/>
    </source>
</evidence>
<evidence type="ECO:0000256" key="1">
    <source>
        <dbReference type="SAM" id="MobiDB-lite"/>
    </source>
</evidence>
<feature type="region of interest" description="Disordered" evidence="1">
    <location>
        <begin position="166"/>
        <end position="194"/>
    </location>
</feature>
<dbReference type="AlphaFoldDB" id="A0A3M7IY66"/>
<feature type="region of interest" description="Disordered" evidence="1">
    <location>
        <begin position="347"/>
        <end position="366"/>
    </location>
</feature>
<dbReference type="EMBL" id="QWIT01000131">
    <property type="protein sequence ID" value="RMZ30430.1"/>
    <property type="molecule type" value="Genomic_DNA"/>
</dbReference>
<feature type="compositionally biased region" description="Low complexity" evidence="1">
    <location>
        <begin position="121"/>
        <end position="141"/>
    </location>
</feature>
<name>A0A3M7IY66_HORWE</name>
<dbReference type="Proteomes" id="UP000281677">
    <property type="component" value="Unassembled WGS sequence"/>
</dbReference>
<dbReference type="OrthoDB" id="3817745at2759"/>
<proteinExistence type="predicted"/>
<dbReference type="VEuPathDB" id="FungiDB:BTJ68_08663"/>
<feature type="compositionally biased region" description="Low complexity" evidence="1">
    <location>
        <begin position="83"/>
        <end position="99"/>
    </location>
</feature>
<accession>A0A3M7IY66</accession>
<feature type="region of interest" description="Disordered" evidence="1">
    <location>
        <begin position="1"/>
        <end position="152"/>
    </location>
</feature>
<evidence type="ECO:0000313" key="3">
    <source>
        <dbReference type="Proteomes" id="UP000281677"/>
    </source>
</evidence>
<sequence length="469" mass="49370">MAGIGPAFFDRLPRSPDQQGGPPPLDQGGVPVSPGFDQLPRSSGQQERPPLLGQRAVPAFPASGFTSRHKYLPFGAPPIPGRSPLSTPSSNNPPASQPTRTQSLPGRTCPSIGLLGGPSPGGVLPPGSSLPMPSSSLLPNPRQVQAGLGQAPSSVGYLGNTSLSGLLSHGAPPSSPHKPWDCDPPLPHNSPLRGKFDCGPPLPGNSPLRQLWGRRLSVQTPPRAQYARVGAGPAPLSATCQPTSLQPVMLPCVTSSLPLSQTAAASKAAPQELAKSSRNGDDALVRGPVLYDLEPKYRRGPAIPIGKGIELNGQRLEPTQGEQGYGIYAPSSEENVIDFYPVNGGGLPSQKAPFQAPHGDPPPLEAPAKEPAQPGFIPFDWEPPNSGPDLVDPKFREVLAQVMSIVPPNVDTELKKARLFQETVGPMATYIRNIPGKQGRELHDMLIKKCKELGIGRGLDCMRPSGLEE</sequence>